<evidence type="ECO:0000256" key="2">
    <source>
        <dbReference type="ARBA" id="ARBA00022840"/>
    </source>
</evidence>
<feature type="non-terminal residue" evidence="5">
    <location>
        <position position="125"/>
    </location>
</feature>
<dbReference type="GO" id="GO:0042026">
    <property type="term" value="P:protein refolding"/>
    <property type="evidence" value="ECO:0007669"/>
    <property type="project" value="TreeGrafter"/>
</dbReference>
<evidence type="ECO:0000259" key="4">
    <source>
        <dbReference type="PROSITE" id="PS51903"/>
    </source>
</evidence>
<dbReference type="Gene3D" id="1.10.1780.10">
    <property type="entry name" value="Clp, N-terminal domain"/>
    <property type="match status" value="1"/>
</dbReference>
<dbReference type="GO" id="GO:0051087">
    <property type="term" value="F:protein-folding chaperone binding"/>
    <property type="evidence" value="ECO:0007669"/>
    <property type="project" value="TreeGrafter"/>
</dbReference>
<gene>
    <name evidence="5" type="ORF">jhhlp_006747</name>
</gene>
<feature type="domain" description="Clp R" evidence="4">
    <location>
        <begin position="1"/>
        <end position="80"/>
    </location>
</feature>
<dbReference type="GO" id="GO:0070370">
    <property type="term" value="P:cellular heat acclimation"/>
    <property type="evidence" value="ECO:0007669"/>
    <property type="project" value="TreeGrafter"/>
</dbReference>
<dbReference type="InterPro" id="IPR027417">
    <property type="entry name" value="P-loop_NTPase"/>
</dbReference>
<dbReference type="Pfam" id="PF02861">
    <property type="entry name" value="Clp_N"/>
    <property type="match status" value="1"/>
</dbReference>
<keyword evidence="2" id="KW-0067">ATP-binding</keyword>
<dbReference type="GO" id="GO:0016887">
    <property type="term" value="F:ATP hydrolysis activity"/>
    <property type="evidence" value="ECO:0007669"/>
    <property type="project" value="TreeGrafter"/>
</dbReference>
<accession>A0A2N3N380</accession>
<keyword evidence="6" id="KW-1185">Reference proteome</keyword>
<dbReference type="VEuPathDB" id="FungiDB:jhhlp_006747"/>
<dbReference type="AlphaFoldDB" id="A0A2N3N380"/>
<dbReference type="PANTHER" id="PTHR11638">
    <property type="entry name" value="ATP-DEPENDENT CLP PROTEASE"/>
    <property type="match status" value="1"/>
</dbReference>
<sequence length="125" mass="14062">MLVRLPSQDPPPENVSLAPSFHSVLKKAQDLQKLQKDSYIGVDHLLVAPSEDHNIQAALKEGNIPKPKLIADAVREIRGTKRVDSKTADTEEEHENLAKFTIDMTAMARDKKMDPVIGREEEIRR</sequence>
<protein>
    <recommendedName>
        <fullName evidence="4">Clp R domain-containing protein</fullName>
    </recommendedName>
</protein>
<dbReference type="InterPro" id="IPR050130">
    <property type="entry name" value="ClpA_ClpB"/>
</dbReference>
<evidence type="ECO:0000256" key="1">
    <source>
        <dbReference type="ARBA" id="ARBA00022741"/>
    </source>
</evidence>
<dbReference type="InterPro" id="IPR004176">
    <property type="entry name" value="Clp_R_N"/>
</dbReference>
<dbReference type="InParanoid" id="A0A2N3N380"/>
<proteinExistence type="predicted"/>
<dbReference type="PROSITE" id="PS51903">
    <property type="entry name" value="CLP_R"/>
    <property type="match status" value="1"/>
</dbReference>
<dbReference type="Proteomes" id="UP000233524">
    <property type="component" value="Unassembled WGS sequence"/>
</dbReference>
<evidence type="ECO:0000313" key="6">
    <source>
        <dbReference type="Proteomes" id="UP000233524"/>
    </source>
</evidence>
<dbReference type="SUPFAM" id="SSF81923">
    <property type="entry name" value="Double Clp-N motif"/>
    <property type="match status" value="1"/>
</dbReference>
<dbReference type="EMBL" id="NLAX01001012">
    <property type="protein sequence ID" value="PKS06878.1"/>
    <property type="molecule type" value="Genomic_DNA"/>
</dbReference>
<reference evidence="5 6" key="1">
    <citation type="journal article" date="2017" name="G3 (Bethesda)">
        <title>First Draft Genome Sequence of the Pathogenic Fungus Lomentospora prolificans (Formerly Scedosporium prolificans).</title>
        <authorList>
            <person name="Luo R."/>
            <person name="Zimin A."/>
            <person name="Workman R."/>
            <person name="Fan Y."/>
            <person name="Pertea G."/>
            <person name="Grossman N."/>
            <person name="Wear M.P."/>
            <person name="Jia B."/>
            <person name="Miller H."/>
            <person name="Casadevall A."/>
            <person name="Timp W."/>
            <person name="Zhang S.X."/>
            <person name="Salzberg S.L."/>
        </authorList>
    </citation>
    <scope>NUCLEOTIDE SEQUENCE [LARGE SCALE GENOMIC DNA]</scope>
    <source>
        <strain evidence="5 6">JHH-5317</strain>
    </source>
</reference>
<dbReference type="InterPro" id="IPR036628">
    <property type="entry name" value="Clp_N_dom_sf"/>
</dbReference>
<dbReference type="GO" id="GO:0005524">
    <property type="term" value="F:ATP binding"/>
    <property type="evidence" value="ECO:0007669"/>
    <property type="project" value="UniProtKB-KW"/>
</dbReference>
<keyword evidence="3" id="KW-0677">Repeat</keyword>
<evidence type="ECO:0000313" key="5">
    <source>
        <dbReference type="EMBL" id="PKS06878.1"/>
    </source>
</evidence>
<dbReference type="OrthoDB" id="47330at2759"/>
<organism evidence="5 6">
    <name type="scientific">Lomentospora prolificans</name>
    <dbReference type="NCBI Taxonomy" id="41688"/>
    <lineage>
        <taxon>Eukaryota</taxon>
        <taxon>Fungi</taxon>
        <taxon>Dikarya</taxon>
        <taxon>Ascomycota</taxon>
        <taxon>Pezizomycotina</taxon>
        <taxon>Sordariomycetes</taxon>
        <taxon>Hypocreomycetidae</taxon>
        <taxon>Microascales</taxon>
        <taxon>Microascaceae</taxon>
        <taxon>Lomentospora</taxon>
    </lineage>
</organism>
<dbReference type="GO" id="GO:0043335">
    <property type="term" value="P:protein unfolding"/>
    <property type="evidence" value="ECO:0007669"/>
    <property type="project" value="TreeGrafter"/>
</dbReference>
<dbReference type="PANTHER" id="PTHR11638:SF18">
    <property type="entry name" value="HEAT SHOCK PROTEIN 104"/>
    <property type="match status" value="1"/>
</dbReference>
<comment type="caution">
    <text evidence="5">The sequence shown here is derived from an EMBL/GenBank/DDBJ whole genome shotgun (WGS) entry which is preliminary data.</text>
</comment>
<dbReference type="GO" id="GO:0005829">
    <property type="term" value="C:cytosol"/>
    <property type="evidence" value="ECO:0007669"/>
    <property type="project" value="TreeGrafter"/>
</dbReference>
<dbReference type="GO" id="GO:0051082">
    <property type="term" value="F:unfolded protein binding"/>
    <property type="evidence" value="ECO:0007669"/>
    <property type="project" value="TreeGrafter"/>
</dbReference>
<evidence type="ECO:0000256" key="3">
    <source>
        <dbReference type="PROSITE-ProRule" id="PRU01251"/>
    </source>
</evidence>
<name>A0A2N3N380_9PEZI</name>
<dbReference type="Gene3D" id="3.40.50.300">
    <property type="entry name" value="P-loop containing nucleotide triphosphate hydrolases"/>
    <property type="match status" value="1"/>
</dbReference>
<keyword evidence="1" id="KW-0547">Nucleotide-binding</keyword>
<dbReference type="STRING" id="41688.A0A2N3N380"/>